<dbReference type="Proteomes" id="UP000604898">
    <property type="component" value="Unassembled WGS sequence"/>
</dbReference>
<sequence>MANVFSTIWLTLRDLAKRKRENPDDEELPKAFKSILDIAKQREPKSYEEFKDK</sequence>
<gene>
    <name evidence="1" type="ORF">JMA39_08750</name>
</gene>
<comment type="caution">
    <text evidence="1">The sequence shown here is derived from an EMBL/GenBank/DDBJ whole genome shotgun (WGS) entry which is preliminary data.</text>
</comment>
<keyword evidence="2" id="KW-1185">Reference proteome</keyword>
<proteinExistence type="predicted"/>
<protein>
    <submittedName>
        <fullName evidence="1">Uncharacterized protein</fullName>
    </submittedName>
</protein>
<dbReference type="RefSeq" id="WP_202721501.1">
    <property type="nucleotide sequence ID" value="NZ_BPEX01000003.1"/>
</dbReference>
<dbReference type="EMBL" id="JAESVD010000004">
    <property type="protein sequence ID" value="MBL4913229.1"/>
    <property type="molecule type" value="Genomic_DNA"/>
</dbReference>
<evidence type="ECO:0000313" key="2">
    <source>
        <dbReference type="Proteomes" id="UP000604898"/>
    </source>
</evidence>
<evidence type="ECO:0000313" key="1">
    <source>
        <dbReference type="EMBL" id="MBL4913229.1"/>
    </source>
</evidence>
<reference evidence="1 2" key="1">
    <citation type="submission" date="2021-01" db="EMBL/GenBank/DDBJ databases">
        <title>Genome sequence of Shewanella schlegeliana JCM 11561.</title>
        <authorList>
            <person name="Zhang H."/>
            <person name="Li C."/>
        </authorList>
    </citation>
    <scope>NUCLEOTIDE SEQUENCE [LARGE SCALE GENOMIC DNA]</scope>
    <source>
        <strain evidence="1 2">JCM 11561</strain>
    </source>
</reference>
<accession>A0ABS1SXH9</accession>
<organism evidence="1 2">
    <name type="scientific">Shewanella schlegeliana</name>
    <dbReference type="NCBI Taxonomy" id="190308"/>
    <lineage>
        <taxon>Bacteria</taxon>
        <taxon>Pseudomonadati</taxon>
        <taxon>Pseudomonadota</taxon>
        <taxon>Gammaproteobacteria</taxon>
        <taxon>Alteromonadales</taxon>
        <taxon>Shewanellaceae</taxon>
        <taxon>Shewanella</taxon>
    </lineage>
</organism>
<name>A0ABS1SXH9_9GAMM</name>